<evidence type="ECO:0000256" key="2">
    <source>
        <dbReference type="ARBA" id="ARBA00022475"/>
    </source>
</evidence>
<feature type="domain" description="Cadherin" evidence="19">
    <location>
        <begin position="3386"/>
        <end position="3491"/>
    </location>
</feature>
<dbReference type="Pfam" id="PF25374">
    <property type="entry name" value="Cadherin_FAT4_N"/>
    <property type="match status" value="1"/>
</dbReference>
<dbReference type="PROSITE" id="PS01186">
    <property type="entry name" value="EGF_2"/>
    <property type="match status" value="3"/>
</dbReference>
<protein>
    <submittedName>
        <fullName evidence="20">Uncharacterized protein</fullName>
    </submittedName>
</protein>
<dbReference type="InterPro" id="IPR015919">
    <property type="entry name" value="Cadherin-like_sf"/>
</dbReference>
<dbReference type="SMART" id="SM00181">
    <property type="entry name" value="EGF"/>
    <property type="match status" value="4"/>
</dbReference>
<dbReference type="EMBL" id="CMVM020000345">
    <property type="status" value="NOT_ANNOTATED_CDS"/>
    <property type="molecule type" value="Genomic_DNA"/>
</dbReference>
<dbReference type="PANTHER" id="PTHR24025:SF31">
    <property type="entry name" value="NEURAL-CADHERIN"/>
    <property type="match status" value="1"/>
</dbReference>
<dbReference type="GO" id="GO:0005509">
    <property type="term" value="F:calcium ion binding"/>
    <property type="evidence" value="ECO:0007669"/>
    <property type="project" value="UniProtKB-UniRule"/>
</dbReference>
<feature type="domain" description="Laminin G" evidence="17">
    <location>
        <begin position="4114"/>
        <end position="4308"/>
    </location>
</feature>
<feature type="domain" description="Cadherin" evidence="19">
    <location>
        <begin position="225"/>
        <end position="336"/>
    </location>
</feature>
<feature type="chain" id="PRO_5035925215" evidence="16">
    <location>
        <begin position="22"/>
        <end position="4503"/>
    </location>
</feature>
<evidence type="ECO:0000256" key="4">
    <source>
        <dbReference type="ARBA" id="ARBA00022692"/>
    </source>
</evidence>
<feature type="domain" description="EGF-like" evidence="18">
    <location>
        <begin position="4049"/>
        <end position="4079"/>
    </location>
</feature>
<evidence type="ECO:0000256" key="9">
    <source>
        <dbReference type="ARBA" id="ARBA00022989"/>
    </source>
</evidence>
<dbReference type="GO" id="GO:0048589">
    <property type="term" value="P:developmental growth"/>
    <property type="evidence" value="ECO:0007669"/>
    <property type="project" value="UniProtKB-ARBA"/>
</dbReference>
<dbReference type="InterPro" id="IPR013320">
    <property type="entry name" value="ConA-like_dom_sf"/>
</dbReference>
<feature type="domain" description="Cadherin" evidence="19">
    <location>
        <begin position="2157"/>
        <end position="2255"/>
    </location>
</feature>
<evidence type="ECO:0000256" key="3">
    <source>
        <dbReference type="ARBA" id="ARBA00022536"/>
    </source>
</evidence>
<keyword evidence="3 14" id="KW-0245">EGF-like domain</keyword>
<organism evidence="20 21">
    <name type="scientific">Onchocerca volvulus</name>
    <dbReference type="NCBI Taxonomy" id="6282"/>
    <lineage>
        <taxon>Eukaryota</taxon>
        <taxon>Metazoa</taxon>
        <taxon>Ecdysozoa</taxon>
        <taxon>Nematoda</taxon>
        <taxon>Chromadorea</taxon>
        <taxon>Rhabditida</taxon>
        <taxon>Spirurina</taxon>
        <taxon>Spiruromorpha</taxon>
        <taxon>Filarioidea</taxon>
        <taxon>Onchocercidae</taxon>
        <taxon>Onchocerca</taxon>
    </lineage>
</organism>
<feature type="domain" description="Cadherin" evidence="19">
    <location>
        <begin position="114"/>
        <end position="224"/>
    </location>
</feature>
<dbReference type="Pfam" id="PF00028">
    <property type="entry name" value="Cadherin"/>
    <property type="match status" value="16"/>
</dbReference>
<feature type="domain" description="Cadherin" evidence="19">
    <location>
        <begin position="446"/>
        <end position="546"/>
    </location>
</feature>
<dbReference type="CDD" id="cd11304">
    <property type="entry name" value="Cadherin_repeat"/>
    <property type="match status" value="28"/>
</dbReference>
<evidence type="ECO:0000313" key="21">
    <source>
        <dbReference type="Proteomes" id="UP000024404"/>
    </source>
</evidence>
<feature type="domain" description="Cadherin" evidence="19">
    <location>
        <begin position="2078"/>
        <end position="2147"/>
    </location>
</feature>
<feature type="disulfide bond" evidence="14">
    <location>
        <begin position="4069"/>
        <end position="4078"/>
    </location>
</feature>
<feature type="domain" description="Cadherin" evidence="19">
    <location>
        <begin position="2256"/>
        <end position="2362"/>
    </location>
</feature>
<evidence type="ECO:0000256" key="16">
    <source>
        <dbReference type="SAM" id="SignalP"/>
    </source>
</evidence>
<keyword evidence="11 14" id="KW-1015">Disulfide bond</keyword>
<comment type="subcellular location">
    <subcellularLocation>
        <location evidence="1">Cell membrane</location>
        <topology evidence="1">Single-pass type I membrane protein</topology>
    </subcellularLocation>
</comment>
<evidence type="ECO:0000256" key="13">
    <source>
        <dbReference type="PROSITE-ProRule" id="PRU00043"/>
    </source>
</evidence>
<feature type="domain" description="Cadherin" evidence="19">
    <location>
        <begin position="2767"/>
        <end position="2881"/>
    </location>
</feature>
<dbReference type="InterPro" id="IPR018097">
    <property type="entry name" value="EGF_Ca-bd_CS"/>
</dbReference>
<feature type="domain" description="Cadherin" evidence="19">
    <location>
        <begin position="2959"/>
        <end position="3063"/>
    </location>
</feature>
<feature type="domain" description="Cadherin" evidence="19">
    <location>
        <begin position="1167"/>
        <end position="1253"/>
    </location>
</feature>
<evidence type="ECO:0000256" key="1">
    <source>
        <dbReference type="ARBA" id="ARBA00004251"/>
    </source>
</evidence>
<feature type="disulfide bond" evidence="14">
    <location>
        <begin position="3759"/>
        <end position="3768"/>
    </location>
</feature>
<evidence type="ECO:0000256" key="14">
    <source>
        <dbReference type="PROSITE-ProRule" id="PRU00076"/>
    </source>
</evidence>
<dbReference type="FunFam" id="2.60.40.60:FF:000116">
    <property type="entry name" value="Dachsous cadherin-related 2"/>
    <property type="match status" value="1"/>
</dbReference>
<feature type="domain" description="Cadherin" evidence="19">
    <location>
        <begin position="652"/>
        <end position="756"/>
    </location>
</feature>
<feature type="domain" description="EGF-like" evidence="18">
    <location>
        <begin position="3734"/>
        <end position="3769"/>
    </location>
</feature>
<dbReference type="PRINTS" id="PR00205">
    <property type="entry name" value="CADHERIN"/>
</dbReference>
<sequence>MRYAFQISLLCSLIIPIRLFSEQIFDFEVTEDIPEGTLVGKITLQSNLSYRLNGHNQFASVDIETGEVRISAPLDRETIASNGTIILILTAEPTTIIAIRINVLDINDNSPTFPSKYMNVSIVESAVVGSRIHLQAANDPDLAENGTIANYELKYGEEFFTLVRSSNNSGGDILLLELLAKLDRETKDLFILNISAYDGGNPPRSGYCIVYVNVLDANDNPPIFHQSRYDIQLNRSMLSDATLMRVEATDADAGINGRINYRLTMNPSEYFRIDRDTGAISVQYTALNCSEDVCLRNCLGMCVLTVEAEDQGEPKLIGHTLVYVHLTDTNLHDPEINFKFYPTGSEFASISSETVVGSTIVVITANDRDNGQNVQISIIAGNDENYFRLESGKNYGILRQNRLVDKPIEQFLLKIYATDDGVPPRSLERDLKVFVRKLNDTAPVLKEKLIKVDIFETSPVGSFVAAVQASAEEDLHFSIVEDVENDELFLVGKNTGIVTLSKAWPNHTKWNYKIETIVRKAAPSDKFSICIIQVSIIDVNDHKPQFSLPFYEIEILENTPSLAVIFKIFATDKDHGNNSVISYGIEDPSKEQLFMIKESSGEILLRTKLDREIKKQHKITVIAVDHGNPSQSSSVPLIINVLDVNDNDPYFAQLEYHGYIIRGDPPDTHLVELEAFDDDSPKFAQISYLFYHSVPNFLALDHKTGRIRLAIYADLLNFERKMEIIVGAKDNGGRLSRNNATVHIWLLDSMLQLPKFSATNNWSIEISENSSPEKILATFSVHSSLENVRYRVNTTDLLINELTGELRARRSFDREVEPRIGFTIYADSEWSTAMHQGTLKILDQNDNSPIFDFDGTAQFVINSRSIGIGAELFRLTCHDPDYGYNGRITYSINSSFFDIDSETGIVRLLKFPNGLNQIQFHATATDGGEQSRHSTIRVAVEINDDETTYSFPSVIALSIPENMLLGTIITNLAPKNITQRFEFRVSELPENCPIQILPSGEVFVASKIDYEIMNYLSISVVAFNSDKNSFPIKHEFSLQIYIEDINDNAPQCSKNNKFFIHENNIPGAIVGFFNSIDHDSGPNGTIFYEIMEDSRKIFSIDPHTGIIRALLMLDFELTQFYNVTVIVTDEGLLKTECVIVIEVQDSNDNIPQWEQEFYHFYASRNTEDSIIGKVLARDLDSALNGEVEYKLKQKWMPFKINESTGDITRIGPLVPNHTYNITVIAKDKGNPPLSNVTSVFIHTDTEEDCKPNFTSYPNTDVEIDGNLLGQMITQVHAVACGAEVLYSLSYDYSNYRNHSNFGLFWIDSTDGSIFLTQDPQAYIGQRIELIIKAESISFFNAVNFGVTVTDKRNRNSGGDTIKTVHIQENNDIGKICGKIDTLGKDLQLLRQIPPGKTFRLKEQNLICDEVLDREEVNFYRLVVENHGLRSKVISIQVDDENDNSPECFGTKAILVDSESFVSWNCLDKDDGLNGTIGYKVLRNAEIVSGINETGFVVGSFTGDPQDFTVLVYDRNTKNEFRDDDELRRTIELHYILIPINPKLEAQIEFKKQYRLDRNIQPGTIFGTIIAKTGAIVEYFATSFKNKRNMNAVQWADIDRQTGQLLVIREPVDRLVDIEITLLSEGFTKTITVELLVEGEENSIHNHHSYYEFTINEGTPVGSIVGRIGSEEKFKFELLNENDNFEIDKKDGIIRTKNEVRISETYLDIRVISREYSEISKLITVLIIVAQANSNNQFCSRNRIDLMVPENSPSGTFVGILKVNKSESENNLIHYTLQGHPDAISINSNTGMISTTAPFDFEKENLYQFKAFAHGVQDALMECSISMYIIDRNDNVPKFGSSSYEVAVYEDTPTGRVILQLEVDDLDFVNEFVYEISAIGNERSWFGIKPDGRIFLTAPLDREYMAVHHLHVTVYDKRPPERAFKATTTVKVIVLDVNDNTPRFISSPTFFISDGVAPGTIIGLVQAVDSDMDHNGQLQYRILPWSNPEGLFMIDPVLGYLLTRDQIDVEEREDYHLLIEARDYGIVKRLSTVAPVTMTILGSNKKSPRLRNFYHVKIPKNVPVGHTVCRIIHGTLTNVLFEIESGNEEKNFRISSTNGTITTNRRLNAVEKSNYNLTVSMRLNNNTKKQTSIILIEILSVGVKTPQFPGNVDGIFYVGENIQGPYPVTIGELRVIGADSEFNRTLSYSLVQGNSTLFRVVPQTGKLQITESLDYEMQNQYELILQATDLTLPRRSSKRSTVIVEVLNVNDNAPVFEQPEYYVEVMENEPIEENSTVLCLKATDEDDREFSMIRYSLEDADSLPFFINSTTGCILRLEILDRELQSQWILKVTAHDNGKFLERSSTAIVRIRVLDQNDNVPIIVNEQLDVFIPNNGKKGNVVYVLSAYDLDEDDFLYYNLSGPDASYFQINQSGIITAVRELIKRDYSITATVSDHGNLNSSVGLGFYVSETMKFPIFEKHSQSEFMVTEHDPNMLITKFIAQSVNVSNRGILFSIFSGDPHHHFYLNPNSGELYTTNRIDYEYRKQYELWIAAIDQHAQPMVSYANCIVNVADINDNKPFFDKVFYSASVAENGDSDELVIKVTARDPDSGMNGEILYSLMADESDAWKYFKINEKSGEIFTVSALDAEYLKEYSLHVIAKDHGNPQLSDAVIVKIKILDKNDNAPRFSNLFYGTVAENSPLGTLILQVTSYDADMNSTLIYDLEGDYADSFLIDQQTGWISLAKEVDREKKNEYSIKVKAWDGLWEVRTSLTITVEDMNDNPPTFNDSSYKFLVAASSKIFTEIGQILAFDMDEGLNGQVRYDLRCDSDLFMVEPTTGHIFSIASLKEYVNNTMECKGLASDQGFPSMSSNVTIYIHITDDVENNETKQHNYEFALLPDIDLRTVVGQLPFHNTIAVVNDSRFIMDEDGHLITNATFSEAKLGDKIIFSIVTNNIKDPIEAIIFIEFTEPNIHRPEFSFKRYKFSVQENCRLHTPVGVVMAKDSDTGLNGRVTYHINYDIEFLPFTIDPITGTIITTRHLDFEETNSFHFLITATDSGFPIFNDTAEVTVEVLDENDNGPEFENHYVQYTISANLPVNTTIAHLSAVDIDSEPNARIVYHLLPDSAAELPFAINATSGVLYVSSELLYETTNEYLFRVLASNIRTANLEYSELDPRSRNLTYSDILQVEIFMKSDGESELYFPETERNFEISASALKSTIIGRVEAIYPSGNYDNKILYRMASSDLIDINDRTGEIYVKKTWNGTTGTIMVQIVATSQLSRNPNFKPNLCKVYIELKDTEAPPILLSHYKFSLPEDAGSTESFVIFEHFPRKYRLDIIEEGTGYDTQQPFCIGDPGKLRLCDPLNYKQKDDHRLQIALIQDNVIRSRAEVTIIVNIVNDKGMSLNPAASIGYIVENSPIHTIVMKLHVVDDDISGKQTSFKYKIADKDLSQIFAINDTTGIVSSLKVLDREKRLLYVIPVTVSDLHIPSRVATVYLRIYVDDQDDNEPELTPRIINLEYLRAIPNVITMHAFPVDADQVGIFNCRLLNDSQSYNMSDNCMLKLSRNLLEADYFLETPLLVEASNCHTNITFPINLRMRRNTSPESLLDDFGVIVELWGVERSIADSISAFEEAFPDMVLQLLGLQQLEIDLFRVFIAILDRHLVPTNRDNALKILKQFFAEKFISNVHVKQIALDMCTLTPEKCMYGVNCSQNITKNGELFELIGYKTSFIVPVVISHINCICENDMVCDADDNKLCDENEKCHNGGSCELGTGTCLCAKGYIGKFCKNDVDECEDKNICGTGKCLNIFGSFVCACDDNEAKILAHCNNSNNNICDNCQRGKCVKQNNGQHSCECDEGYSGRYCQLKIRCFDGFSSSLQFPFHQQIFKLTQGFRTLSPSGLLLGSFAIAGFKGPHFTLALRNGQVHLSANFNEKKNELFVEEKVNDGNWKMIRFRYKYRTVKLTVEHCDKDGFCKPCKSIRCIAVANNFNIPTISGEQIMYIGGVNNSINSSVITKHVVLDNNYNIETENFEGCMRQIVINEHEIDEVFGFLEQNIIDKDNWKTCTDDIDMCSGGICVVDENDRKCICADGFDASNCHKAIEPWHVKNGGIIFQLSMYMMQKLELTKSNTFIKMSSRNYRHSVIDDEEKQLREIPCEESEIEGDILNDILTQWMELDFKTALRNTVIFAIVEENRFSKIELINGSAYMIVKMKDAQPIEVHIASNLDDIDWHRLSIQISEDQKLFRIEIDGHGKEIRSEEQLPTLISSSLLSLSLGHDTVNYATAFSGCFRRFIVNNQAQSLDVLEGNHLSQQIFKNVGQKGARKGCNQFLVKRAVISLEWKMLIFIGLIFILFFISIFAVILWIVRKHQSADSIMKEQRKCWKPKLSKLLSVMRSSSKTGHIDDSSDVTVQRAVYCGPNILQNNECEKPWVDNVHDLDANMLYSYNSRDYVYQNLNLLSSQDKSNTVESTESGSSNVMQLNAALRESHVFVFNPTQRRSFPECNMQISTSREYIKSSIPNN</sequence>
<feature type="transmembrane region" description="Helical" evidence="15">
    <location>
        <begin position="4324"/>
        <end position="4347"/>
    </location>
</feature>
<keyword evidence="6" id="KW-0677">Repeat</keyword>
<feature type="domain" description="Cadherin" evidence="19">
    <location>
        <begin position="869"/>
        <end position="954"/>
    </location>
</feature>
<evidence type="ECO:0000259" key="17">
    <source>
        <dbReference type="PROSITE" id="PS50025"/>
    </source>
</evidence>
<comment type="caution">
    <text evidence="14">Lacks conserved residue(s) required for the propagation of feature annotation.</text>
</comment>
<dbReference type="CDD" id="cd00110">
    <property type="entry name" value="LamG"/>
    <property type="match status" value="1"/>
</dbReference>
<name>A0A8R1XKP1_ONCVO</name>
<feature type="domain" description="Cadherin" evidence="19">
    <location>
        <begin position="778"/>
        <end position="851"/>
    </location>
</feature>
<dbReference type="FunFam" id="2.60.40.60:FF:000020">
    <property type="entry name" value="Dachsous cadherin-related 1b"/>
    <property type="match status" value="3"/>
</dbReference>
<accession>A0A8R1XKP1</accession>
<feature type="domain" description="Cadherin" evidence="19">
    <location>
        <begin position="1060"/>
        <end position="1153"/>
    </location>
</feature>
<keyword evidence="5 16" id="KW-0732">Signal</keyword>
<dbReference type="Pfam" id="PF02210">
    <property type="entry name" value="Laminin_G_2"/>
    <property type="match status" value="2"/>
</dbReference>
<dbReference type="GO" id="GO:0007156">
    <property type="term" value="P:homophilic cell adhesion via plasma membrane adhesion molecules"/>
    <property type="evidence" value="ECO:0007669"/>
    <property type="project" value="InterPro"/>
</dbReference>
<dbReference type="PANTHER" id="PTHR24025">
    <property type="entry name" value="DESMOGLEIN FAMILY MEMBER"/>
    <property type="match status" value="1"/>
</dbReference>
<dbReference type="SMART" id="SM00179">
    <property type="entry name" value="EGF_CA"/>
    <property type="match status" value="3"/>
</dbReference>
<proteinExistence type="predicted"/>
<dbReference type="SUPFAM" id="SSF49899">
    <property type="entry name" value="Concanavalin A-like lectins/glucanases"/>
    <property type="match status" value="2"/>
</dbReference>
<feature type="domain" description="Cadherin" evidence="19">
    <location>
        <begin position="3064"/>
        <end position="3186"/>
    </location>
</feature>
<evidence type="ECO:0000256" key="7">
    <source>
        <dbReference type="ARBA" id="ARBA00022837"/>
    </source>
</evidence>
<evidence type="ECO:0000256" key="11">
    <source>
        <dbReference type="ARBA" id="ARBA00023157"/>
    </source>
</evidence>
<feature type="domain" description="Cadherin" evidence="19">
    <location>
        <begin position="951"/>
        <end position="1052"/>
    </location>
</feature>
<evidence type="ECO:0000256" key="6">
    <source>
        <dbReference type="ARBA" id="ARBA00022737"/>
    </source>
</evidence>
<dbReference type="GO" id="GO:0005886">
    <property type="term" value="C:plasma membrane"/>
    <property type="evidence" value="ECO:0007669"/>
    <property type="project" value="UniProtKB-SubCell"/>
</dbReference>
<dbReference type="PROSITE" id="PS50268">
    <property type="entry name" value="CADHERIN_2"/>
    <property type="match status" value="26"/>
</dbReference>
<evidence type="ECO:0000256" key="15">
    <source>
        <dbReference type="SAM" id="Phobius"/>
    </source>
</evidence>
<dbReference type="InterPro" id="IPR000742">
    <property type="entry name" value="EGF"/>
</dbReference>
<dbReference type="GO" id="GO:0048513">
    <property type="term" value="P:animal organ development"/>
    <property type="evidence" value="ECO:0007669"/>
    <property type="project" value="UniProtKB-ARBA"/>
</dbReference>
<dbReference type="Gene3D" id="2.60.120.200">
    <property type="match status" value="2"/>
</dbReference>
<dbReference type="GO" id="GO:0001736">
    <property type="term" value="P:establishment of planar polarity"/>
    <property type="evidence" value="ECO:0007669"/>
    <property type="project" value="UniProtKB-ARBA"/>
</dbReference>
<dbReference type="PROSITE" id="PS50026">
    <property type="entry name" value="EGF_3"/>
    <property type="match status" value="3"/>
</dbReference>
<feature type="domain" description="Cadherin" evidence="19">
    <location>
        <begin position="547"/>
        <end position="651"/>
    </location>
</feature>
<evidence type="ECO:0000259" key="19">
    <source>
        <dbReference type="PROSITE" id="PS50268"/>
    </source>
</evidence>
<dbReference type="FunFam" id="2.60.40.60:FF:000007">
    <property type="entry name" value="Protocadherin alpha 2"/>
    <property type="match status" value="1"/>
</dbReference>
<dbReference type="PROSITE" id="PS50025">
    <property type="entry name" value="LAM_G_DOMAIN"/>
    <property type="match status" value="2"/>
</dbReference>
<dbReference type="Gene3D" id="2.60.40.60">
    <property type="entry name" value="Cadherins"/>
    <property type="match status" value="26"/>
</dbReference>
<keyword evidence="9 15" id="KW-1133">Transmembrane helix</keyword>
<feature type="domain" description="Cadherin" evidence="19">
    <location>
        <begin position="1943"/>
        <end position="2049"/>
    </location>
</feature>
<dbReference type="InterPro" id="IPR001791">
    <property type="entry name" value="Laminin_G"/>
</dbReference>
<dbReference type="PROSITE" id="PS01187">
    <property type="entry name" value="EGF_CA"/>
    <property type="match status" value="1"/>
</dbReference>
<dbReference type="SMART" id="SM00112">
    <property type="entry name" value="CA"/>
    <property type="match status" value="27"/>
</dbReference>
<feature type="domain" description="Cadherin" evidence="19">
    <location>
        <begin position="2448"/>
        <end position="2561"/>
    </location>
</feature>
<dbReference type="FunFam" id="2.60.40.60:FF:000015">
    <property type="entry name" value="FAT atypical cadherin 1"/>
    <property type="match status" value="1"/>
</dbReference>
<keyword evidence="8" id="KW-0130">Cell adhesion</keyword>
<feature type="domain" description="Cadherin" evidence="19">
    <location>
        <begin position="21"/>
        <end position="113"/>
    </location>
</feature>
<keyword evidence="2" id="KW-1003">Cell membrane</keyword>
<dbReference type="SMART" id="SM00282">
    <property type="entry name" value="LamG"/>
    <property type="match status" value="2"/>
</dbReference>
<dbReference type="GO" id="GO:0007163">
    <property type="term" value="P:establishment or maintenance of cell polarity"/>
    <property type="evidence" value="ECO:0007669"/>
    <property type="project" value="UniProtKB-ARBA"/>
</dbReference>
<feature type="signal peptide" evidence="16">
    <location>
        <begin position="1"/>
        <end position="21"/>
    </location>
</feature>
<dbReference type="SUPFAM" id="SSF49313">
    <property type="entry name" value="Cadherin-like"/>
    <property type="match status" value="28"/>
</dbReference>
<feature type="domain" description="Cadherin" evidence="19">
    <location>
        <begin position="342"/>
        <end position="445"/>
    </location>
</feature>
<evidence type="ECO:0000256" key="10">
    <source>
        <dbReference type="ARBA" id="ARBA00023136"/>
    </source>
</evidence>
<dbReference type="InterPro" id="IPR050971">
    <property type="entry name" value="Cadherin-domain_protein"/>
</dbReference>
<dbReference type="GO" id="GO:0007411">
    <property type="term" value="P:axon guidance"/>
    <property type="evidence" value="ECO:0007669"/>
    <property type="project" value="UniProtKB-ARBA"/>
</dbReference>
<dbReference type="Gene3D" id="2.10.25.10">
    <property type="entry name" value="Laminin"/>
    <property type="match status" value="1"/>
</dbReference>
<dbReference type="CDD" id="cd00054">
    <property type="entry name" value="EGF_CA"/>
    <property type="match status" value="2"/>
</dbReference>
<keyword evidence="10 15" id="KW-0472">Membrane</keyword>
<feature type="domain" description="Cadherin" evidence="19">
    <location>
        <begin position="2562"/>
        <end position="2668"/>
    </location>
</feature>
<evidence type="ECO:0000256" key="8">
    <source>
        <dbReference type="ARBA" id="ARBA00022889"/>
    </source>
</evidence>
<evidence type="ECO:0000256" key="5">
    <source>
        <dbReference type="ARBA" id="ARBA00022729"/>
    </source>
</evidence>
<evidence type="ECO:0000256" key="12">
    <source>
        <dbReference type="ARBA" id="ARBA00023180"/>
    </source>
</evidence>
<feature type="domain" description="Cadherin" evidence="19">
    <location>
        <begin position="2363"/>
        <end position="2457"/>
    </location>
</feature>
<feature type="domain" description="Laminin G" evidence="17">
    <location>
        <begin position="3848"/>
        <end position="4058"/>
    </location>
</feature>
<dbReference type="FunFam" id="2.60.40.60:FF:000039">
    <property type="entry name" value="FAT atypical cadherin 3"/>
    <property type="match status" value="1"/>
</dbReference>
<dbReference type="Proteomes" id="UP000024404">
    <property type="component" value="Unassembled WGS sequence"/>
</dbReference>
<dbReference type="PROSITE" id="PS00022">
    <property type="entry name" value="EGF_1"/>
    <property type="match status" value="2"/>
</dbReference>
<keyword evidence="4 15" id="KW-0812">Transmembrane</keyword>
<feature type="domain" description="EGF-like" evidence="18">
    <location>
        <begin position="3804"/>
        <end position="3846"/>
    </location>
</feature>
<dbReference type="GO" id="GO:0005911">
    <property type="term" value="C:cell-cell junction"/>
    <property type="evidence" value="ECO:0007669"/>
    <property type="project" value="TreeGrafter"/>
</dbReference>
<reference evidence="20" key="2">
    <citation type="submission" date="2022-06" db="UniProtKB">
        <authorList>
            <consortium name="EnsemblMetazoa"/>
        </authorList>
    </citation>
    <scope>IDENTIFICATION</scope>
</reference>
<feature type="domain" description="Cadherin" evidence="19">
    <location>
        <begin position="1739"/>
        <end position="1838"/>
    </location>
</feature>
<dbReference type="EnsemblMetazoa" id="OVOC10607.1">
    <property type="protein sequence ID" value="OVOC10607.1"/>
    <property type="gene ID" value="WBGene00247416"/>
</dbReference>
<feature type="domain" description="Cadherin" evidence="19">
    <location>
        <begin position="1839"/>
        <end position="1943"/>
    </location>
</feature>
<keyword evidence="12" id="KW-0325">Glycoprotein</keyword>
<dbReference type="InterPro" id="IPR020894">
    <property type="entry name" value="Cadherin_CS"/>
</dbReference>
<dbReference type="InterPro" id="IPR002126">
    <property type="entry name" value="Cadherin-like_dom"/>
</dbReference>
<keyword evidence="7 13" id="KW-0106">Calcium</keyword>
<reference evidence="21" key="1">
    <citation type="submission" date="2013-10" db="EMBL/GenBank/DDBJ databases">
        <title>Genome sequencing of Onchocerca volvulus.</title>
        <authorList>
            <person name="Cotton J."/>
            <person name="Tsai J."/>
            <person name="Stanley E."/>
            <person name="Tracey A."/>
            <person name="Holroyd N."/>
            <person name="Lustigman S."/>
            <person name="Berriman M."/>
        </authorList>
    </citation>
    <scope>NUCLEOTIDE SEQUENCE</scope>
</reference>
<evidence type="ECO:0000259" key="18">
    <source>
        <dbReference type="PROSITE" id="PS50026"/>
    </source>
</evidence>
<keyword evidence="21" id="KW-1185">Reference proteome</keyword>
<dbReference type="InterPro" id="IPR001881">
    <property type="entry name" value="EGF-like_Ca-bd_dom"/>
</dbReference>
<evidence type="ECO:0000313" key="20">
    <source>
        <dbReference type="EnsemblMetazoa" id="OVOC10607.1"/>
    </source>
</evidence>
<dbReference type="PROSITE" id="PS00232">
    <property type="entry name" value="CADHERIN_1"/>
    <property type="match status" value="8"/>
</dbReference>
<feature type="domain" description="Cadherin" evidence="19">
    <location>
        <begin position="2668"/>
        <end position="2766"/>
    </location>
</feature>
<feature type="disulfide bond" evidence="14">
    <location>
        <begin position="3836"/>
        <end position="3845"/>
    </location>
</feature>